<accession>A0ABC9P5A9</accession>
<dbReference type="Pfam" id="PF19258">
    <property type="entry name" value="KxYKxGKxW_sig"/>
    <property type="match status" value="1"/>
</dbReference>
<dbReference type="RefSeq" id="WP_002393267.1">
    <property type="nucleotide sequence ID" value="NZ_GL454816.1"/>
</dbReference>
<dbReference type="Proteomes" id="UP000004933">
    <property type="component" value="Unassembled WGS sequence"/>
</dbReference>
<dbReference type="SUPFAM" id="SSF74914">
    <property type="entry name" value="V-region of surface antigen I/II (SA I/II, PAC)"/>
    <property type="match status" value="1"/>
</dbReference>
<keyword evidence="1" id="KW-0732">Signal</keyword>
<sequence length="751" mass="82971">MNNQEVKKRYKQYKAGKHWVVAPIVFFGLFSTALLGSHESFAAETENPKTVESTVAQTDTPTSPTKETVAVSEGVNLEQTAPNTEMATEPQTVATDNTTPEKVGEQAPSKEENTPVQEQSGIEETDKSEVGKVSTPNSDVNTPEVTPTGNEALDKVVKEAQNNGVDVKEEPEKTVPSKEQADKDFKEQENKVKDTTNAQKEIDKTIKDAVDKAKENGVDVKEKEKQKYKDQQKALEDSKKQAAALEEATKVMNEANKLIEEAINKAKQNGTPIKDGGIINATVKDAIQKAKQIADSIQLTDKENTDNKNRYIVAMDKYNKAKKELDEKNAQIKSENEAIAKRNAEKKAKYEKELAEHNRTKQEYEKNKNKEGYTKDPIEKHLKFDRTGVSNGKITNMKMNGNKFVNGKELIKRNPQSAGGLHELVAKDFKGLLSDSQKAGKTKHGIGDGYFVQMSKNKPITVTYENLKANYNGTQITRAEFTYELLSSTSKDGKVGAYLFDDPSKTIVYGFKIGTKDKASARMKLSIRFFDKNGKEIKPEKGKPFAYSLASLNSRGEKTSYEFVEAGKNSKYHQINGSKVGLYGNKIYSKGDIDTGTEGIFANDWDGSGLAKEYYGAGVMTTDEGISFVFGNEIVNNPGFDGSSNWFAFNTDLKSYSITPKPEKPAYEQEKPLDPTQLTPPTLEELKEAVSKKIVVTAEAHPVQLQTAVHPVKVAEKPVTPPVTPMNTPRKPVKVPEKLTVEKASVAPELP</sequence>
<feature type="compositionally biased region" description="Polar residues" evidence="2">
    <location>
        <begin position="77"/>
        <end position="100"/>
    </location>
</feature>
<name>A0ABC9P5A9_ENTFL</name>
<proteinExistence type="predicted"/>
<feature type="non-terminal residue" evidence="4">
    <location>
        <position position="751"/>
    </location>
</feature>
<organism evidence="4 5">
    <name type="scientific">Enterococcus faecalis TX0630</name>
    <dbReference type="NCBI Taxonomy" id="749508"/>
    <lineage>
        <taxon>Bacteria</taxon>
        <taxon>Bacillati</taxon>
        <taxon>Bacillota</taxon>
        <taxon>Bacilli</taxon>
        <taxon>Lactobacillales</taxon>
        <taxon>Enterococcaceae</taxon>
        <taxon>Enterococcus</taxon>
    </lineage>
</organism>
<dbReference type="AlphaFoldDB" id="A0ABC9P5A9"/>
<feature type="region of interest" description="Disordered" evidence="2">
    <location>
        <begin position="716"/>
        <end position="751"/>
    </location>
</feature>
<dbReference type="InterPro" id="IPR013574">
    <property type="entry name" value="Glucan-bd_C/Surface_Ag-I/II_V"/>
</dbReference>
<evidence type="ECO:0000313" key="4">
    <source>
        <dbReference type="EMBL" id="EFU90295.1"/>
    </source>
</evidence>
<evidence type="ECO:0000259" key="3">
    <source>
        <dbReference type="Pfam" id="PF08363"/>
    </source>
</evidence>
<gene>
    <name evidence="4" type="ORF">HMPREF9511_01724</name>
</gene>
<feature type="compositionally biased region" description="Basic and acidic residues" evidence="2">
    <location>
        <begin position="102"/>
        <end position="113"/>
    </location>
</feature>
<feature type="compositionally biased region" description="Polar residues" evidence="2">
    <location>
        <begin position="48"/>
        <end position="66"/>
    </location>
</feature>
<evidence type="ECO:0000313" key="5">
    <source>
        <dbReference type="Proteomes" id="UP000004933"/>
    </source>
</evidence>
<feature type="region of interest" description="Disordered" evidence="2">
    <location>
        <begin position="356"/>
        <end position="376"/>
    </location>
</feature>
<dbReference type="Pfam" id="PF08363">
    <property type="entry name" value="GbpC"/>
    <property type="match status" value="1"/>
</dbReference>
<comment type="caution">
    <text evidence="4">The sequence shown here is derived from an EMBL/GenBank/DDBJ whole genome shotgun (WGS) entry which is preliminary data.</text>
</comment>
<dbReference type="Gene3D" id="2.60.530.10">
    <property type="entry name" value="Major cell-surface adhesin PAc"/>
    <property type="match status" value="1"/>
</dbReference>
<dbReference type="InterPro" id="IPR036234">
    <property type="entry name" value="SA_I/II_PAC_V_sf"/>
</dbReference>
<feature type="compositionally biased region" description="Basic and acidic residues" evidence="2">
    <location>
        <begin position="661"/>
        <end position="673"/>
    </location>
</feature>
<feature type="compositionally biased region" description="Polar residues" evidence="2">
    <location>
        <begin position="134"/>
        <end position="149"/>
    </location>
</feature>
<feature type="region of interest" description="Disordered" evidence="2">
    <location>
        <begin position="660"/>
        <end position="679"/>
    </location>
</feature>
<evidence type="ECO:0000256" key="1">
    <source>
        <dbReference type="ARBA" id="ARBA00022729"/>
    </source>
</evidence>
<feature type="region of interest" description="Disordered" evidence="2">
    <location>
        <begin position="44"/>
        <end position="240"/>
    </location>
</feature>
<reference evidence="4 5" key="1">
    <citation type="submission" date="2010-09" db="EMBL/GenBank/DDBJ databases">
        <authorList>
            <person name="Weinstock G."/>
            <person name="Sodergren E."/>
            <person name="Clifton S."/>
            <person name="Fulton L."/>
            <person name="Fulton B."/>
            <person name="Courtney L."/>
            <person name="Fronick C."/>
            <person name="Harrison M."/>
            <person name="Strong C."/>
            <person name="Farmer C."/>
            <person name="Delahaunty K."/>
            <person name="Markovic C."/>
            <person name="Hall O."/>
            <person name="Minx P."/>
            <person name="Tomlinson C."/>
            <person name="Mitreva M."/>
            <person name="Hou S."/>
            <person name="Chen J."/>
            <person name="Wollam A."/>
            <person name="Pepin K.H."/>
            <person name="Johnson M."/>
            <person name="Bhonagiri V."/>
            <person name="Zhang X."/>
            <person name="Suruliraj S."/>
            <person name="Warren W."/>
            <person name="Chinwalla A."/>
            <person name="Mardis E.R."/>
            <person name="Wilson R.K."/>
        </authorList>
    </citation>
    <scope>NUCLEOTIDE SEQUENCE [LARGE SCALE GENOMIC DNA]</scope>
    <source>
        <strain evidence="4 5">TX0630</strain>
    </source>
</reference>
<dbReference type="InterPro" id="IPR022263">
    <property type="entry name" value="KxYKxGKxW"/>
</dbReference>
<dbReference type="NCBIfam" id="TIGR03715">
    <property type="entry name" value="KxYKxGKxW"/>
    <property type="match status" value="1"/>
</dbReference>
<protein>
    <submittedName>
        <fullName evidence="4">KxYKxGKxW signal domain protein</fullName>
    </submittedName>
</protein>
<evidence type="ECO:0000256" key="2">
    <source>
        <dbReference type="SAM" id="MobiDB-lite"/>
    </source>
</evidence>
<feature type="compositionally biased region" description="Basic and acidic residues" evidence="2">
    <location>
        <begin position="166"/>
        <end position="240"/>
    </location>
</feature>
<dbReference type="EMBL" id="AEBE01000064">
    <property type="protein sequence ID" value="EFU90295.1"/>
    <property type="molecule type" value="Genomic_DNA"/>
</dbReference>
<feature type="domain" description="Glucan-binding protein C/Surface antigen I/II V-domain" evidence="3">
    <location>
        <begin position="365"/>
        <end position="650"/>
    </location>
</feature>